<dbReference type="RefSeq" id="WP_111824128.1">
    <property type="nucleotide sequence ID" value="NZ_CBDERX010000078.1"/>
</dbReference>
<dbReference type="Pfam" id="PF19407">
    <property type="entry name" value="DUF5979"/>
    <property type="match status" value="1"/>
</dbReference>
<evidence type="ECO:0000256" key="1">
    <source>
        <dbReference type="ARBA" id="ARBA00004168"/>
    </source>
</evidence>
<reference evidence="11 12" key="1">
    <citation type="submission" date="2018-06" db="EMBL/GenBank/DDBJ databases">
        <authorList>
            <consortium name="Pathogen Informatics"/>
            <person name="Doyle S."/>
        </authorList>
    </citation>
    <scope>NUCLEOTIDE SEQUENCE [LARGE SCALE GENOMIC DNA]</scope>
    <source>
        <strain evidence="11 12">NCTC9935</strain>
    </source>
</reference>
<feature type="signal peptide" evidence="8">
    <location>
        <begin position="1"/>
        <end position="26"/>
    </location>
</feature>
<dbReference type="GO" id="GO:0007155">
    <property type="term" value="P:cell adhesion"/>
    <property type="evidence" value="ECO:0007669"/>
    <property type="project" value="InterPro"/>
</dbReference>
<evidence type="ECO:0000256" key="2">
    <source>
        <dbReference type="ARBA" id="ARBA00022512"/>
    </source>
</evidence>
<evidence type="ECO:0000256" key="3">
    <source>
        <dbReference type="ARBA" id="ARBA00022525"/>
    </source>
</evidence>
<feature type="transmembrane region" description="Helical" evidence="7">
    <location>
        <begin position="524"/>
        <end position="544"/>
    </location>
</feature>
<evidence type="ECO:0000313" key="11">
    <source>
        <dbReference type="EMBL" id="SPT56120.1"/>
    </source>
</evidence>
<keyword evidence="7" id="KW-0812">Transmembrane</keyword>
<feature type="region of interest" description="Disordered" evidence="6">
    <location>
        <begin position="485"/>
        <end position="520"/>
    </location>
</feature>
<sequence length="549" mass="57368">MVTQKRRYLGALLAVFALVLSFLGLAQVVGPQAPAAAVPLSCPDPTTNVSNKVTLDWDNAQLVDDAGRETRAVGDWWGLGIKLPWNTEGRVKAGDYFTYSASIVNAATGESVLRPNVARKFDVTSNNGVVVGCGSWAADGTVTVVFNDKVESAAQWYGHISTNGLTSYTGPGGEKYTVKLGDKVERELDMLRRTPGVPRYQKDGWLTLSEDKDGDENKAIMWRVVFPAGDKAVTGASIVDEVPAGSNWSFNCDVVNEYTKNHTYLVTDPTTSEGLAQGNDTSKGAFGAAAKIECTSTKVTVTLAEIPANQSAIILLPAHIEGAKRAGDVVGAFANTVNFNVPGGKVVEPITKVLRYGAAADAYAHQTFSVTKKIEGPLPDSAKDLEYPLTITLKNDADPAVNKTVEATVKAGETYTYPTSLPLGTVVTVAEGDLPAGAGITWVDGDSRVFEAAGGVTLSADKREATFTLTDDLIYSLTLTNTVAPSPAPSATPSAPAPTPSATPSAPAPTPSPAPQLAKTGTDAAGLGVMAGIVAIAGLSLVVAKRRNR</sequence>
<gene>
    <name evidence="11" type="ORF">NCTC9935_01645</name>
</gene>
<feature type="chain" id="PRO_5039135885" evidence="8">
    <location>
        <begin position="27"/>
        <end position="549"/>
    </location>
</feature>
<evidence type="ECO:0000256" key="4">
    <source>
        <dbReference type="ARBA" id="ARBA00022729"/>
    </source>
</evidence>
<evidence type="ECO:0000259" key="10">
    <source>
        <dbReference type="Pfam" id="PF19407"/>
    </source>
</evidence>
<keyword evidence="12" id="KW-1185">Reference proteome</keyword>
<dbReference type="InterPro" id="IPR046022">
    <property type="entry name" value="DUF5979"/>
</dbReference>
<name>A0A2X0UKE2_9ACTO</name>
<feature type="domain" description="DUF5979" evidence="10">
    <location>
        <begin position="368"/>
        <end position="470"/>
    </location>
</feature>
<evidence type="ECO:0000256" key="5">
    <source>
        <dbReference type="ARBA" id="ARBA00023088"/>
    </source>
</evidence>
<keyword evidence="5" id="KW-0572">Peptidoglycan-anchor</keyword>
<organism evidence="11 12">
    <name type="scientific">Schaalia odontolytica</name>
    <dbReference type="NCBI Taxonomy" id="1660"/>
    <lineage>
        <taxon>Bacteria</taxon>
        <taxon>Bacillati</taxon>
        <taxon>Actinomycetota</taxon>
        <taxon>Actinomycetes</taxon>
        <taxon>Actinomycetales</taxon>
        <taxon>Actinomycetaceae</taxon>
        <taxon>Schaalia</taxon>
    </lineage>
</organism>
<evidence type="ECO:0000256" key="8">
    <source>
        <dbReference type="SAM" id="SignalP"/>
    </source>
</evidence>
<evidence type="ECO:0000259" key="9">
    <source>
        <dbReference type="Pfam" id="PF17961"/>
    </source>
</evidence>
<accession>A0A2X0UKE2</accession>
<evidence type="ECO:0000256" key="6">
    <source>
        <dbReference type="SAM" id="MobiDB-lite"/>
    </source>
</evidence>
<dbReference type="InterPro" id="IPR008966">
    <property type="entry name" value="Adhesion_dom_sf"/>
</dbReference>
<dbReference type="NCBIfam" id="TIGR01167">
    <property type="entry name" value="LPXTG_anchor"/>
    <property type="match status" value="1"/>
</dbReference>
<protein>
    <submittedName>
        <fullName evidence="11">Uncharacterized protein</fullName>
    </submittedName>
</protein>
<keyword evidence="4 8" id="KW-0732">Signal</keyword>
<dbReference type="OrthoDB" id="3247237at2"/>
<keyword evidence="7" id="KW-0472">Membrane</keyword>
<evidence type="ECO:0000256" key="7">
    <source>
        <dbReference type="SAM" id="Phobius"/>
    </source>
</evidence>
<keyword evidence="2" id="KW-0134">Cell wall</keyword>
<keyword evidence="3" id="KW-0964">Secreted</keyword>
<dbReference type="InterPro" id="IPR041171">
    <property type="entry name" value="SDR_Ig"/>
</dbReference>
<feature type="compositionally biased region" description="Pro residues" evidence="6">
    <location>
        <begin position="486"/>
        <end position="514"/>
    </location>
</feature>
<keyword evidence="7" id="KW-1133">Transmembrane helix</keyword>
<dbReference type="GeneID" id="93759087"/>
<proteinExistence type="predicted"/>
<dbReference type="EMBL" id="UAPR01000007">
    <property type="protein sequence ID" value="SPT56120.1"/>
    <property type="molecule type" value="Genomic_DNA"/>
</dbReference>
<comment type="subcellular location">
    <subcellularLocation>
        <location evidence="1">Secreted</location>
        <location evidence="1">Cell wall</location>
        <topology evidence="1">Peptidoglycan-anchor</topology>
    </subcellularLocation>
</comment>
<dbReference type="Gene3D" id="2.60.40.1280">
    <property type="match status" value="1"/>
</dbReference>
<dbReference type="AlphaFoldDB" id="A0A2X0UKE2"/>
<dbReference type="InterPro" id="IPR011252">
    <property type="entry name" value="Fibrogen-bd_dom1"/>
</dbReference>
<evidence type="ECO:0000313" key="12">
    <source>
        <dbReference type="Proteomes" id="UP000250192"/>
    </source>
</evidence>
<dbReference type="Proteomes" id="UP000250192">
    <property type="component" value="Unassembled WGS sequence"/>
</dbReference>
<feature type="domain" description="SDR-like Ig" evidence="9">
    <location>
        <begin position="74"/>
        <end position="161"/>
    </location>
</feature>
<dbReference type="SUPFAM" id="SSF49401">
    <property type="entry name" value="Bacterial adhesins"/>
    <property type="match status" value="1"/>
</dbReference>
<dbReference type="Pfam" id="PF17961">
    <property type="entry name" value="Big_8"/>
    <property type="match status" value="1"/>
</dbReference>